<evidence type="ECO:0000256" key="1">
    <source>
        <dbReference type="ARBA" id="ARBA00004613"/>
    </source>
</evidence>
<dbReference type="OrthoDB" id="5945173at2759"/>
<feature type="domain" description="UPAR/Ly6" evidence="3">
    <location>
        <begin position="325"/>
        <end position="404"/>
    </location>
</feature>
<dbReference type="InterPro" id="IPR050918">
    <property type="entry name" value="CNF-like_PLA2_Inhibitor"/>
</dbReference>
<reference evidence="4" key="1">
    <citation type="journal article" date="2016" name="Nat. Commun.">
        <title>The channel catfish genome sequence provides insights into the evolution of scale formation in teleosts.</title>
        <authorList>
            <person name="Liu Z."/>
            <person name="Liu S."/>
            <person name="Yao J."/>
            <person name="Bao L."/>
            <person name="Zhang J."/>
            <person name="Li Y."/>
            <person name="Jiang C."/>
            <person name="Sun L."/>
            <person name="Wang R."/>
            <person name="Zhang Y."/>
            <person name="Zhou T."/>
            <person name="Zeng Q."/>
            <person name="Fu Q."/>
            <person name="Gao S."/>
            <person name="Li N."/>
            <person name="Koren S."/>
            <person name="Jiang Y."/>
            <person name="Zimin A."/>
            <person name="Xu P."/>
            <person name="Phillippy A.M."/>
            <person name="Geng X."/>
            <person name="Song L."/>
            <person name="Sun F."/>
            <person name="Li C."/>
            <person name="Wang X."/>
            <person name="Chen A."/>
            <person name="Jin Y."/>
            <person name="Yuan Z."/>
            <person name="Yang Y."/>
            <person name="Tan S."/>
            <person name="Peatman E."/>
            <person name="Lu J."/>
            <person name="Qin Z."/>
            <person name="Dunham R."/>
            <person name="Li Z."/>
            <person name="Sonstegard T."/>
            <person name="Feng J."/>
            <person name="Danzmann R.G."/>
            <person name="Schroeder S."/>
            <person name="Scheffler B."/>
            <person name="Duke M.V."/>
            <person name="Ballard L."/>
            <person name="Kucuktas H."/>
            <person name="Kaltenboeck L."/>
            <person name="Liu H."/>
            <person name="Armbruster J."/>
            <person name="Xie Y."/>
            <person name="Kirby M.L."/>
            <person name="Tian Y."/>
            <person name="Flanagan M.E."/>
            <person name="Mu W."/>
            <person name="Waldbieser G.C."/>
        </authorList>
    </citation>
    <scope>NUCLEOTIDE SEQUENCE [LARGE SCALE GENOMIC DNA]</scope>
    <source>
        <strain evidence="4">SDA103</strain>
    </source>
</reference>
<accession>A0A9F7RBF4</accession>
<comment type="subcellular location">
    <subcellularLocation>
        <location evidence="1">Secreted</location>
    </subcellularLocation>
</comment>
<proteinExistence type="predicted"/>
<keyword evidence="2" id="KW-0964">Secreted</keyword>
<evidence type="ECO:0000313" key="4">
    <source>
        <dbReference type="Proteomes" id="UP000221080"/>
    </source>
</evidence>
<dbReference type="KEGG" id="ipu:108261346"/>
<dbReference type="GO" id="GO:0005576">
    <property type="term" value="C:extracellular region"/>
    <property type="evidence" value="ECO:0007669"/>
    <property type="project" value="UniProtKB-SubCell"/>
</dbReference>
<dbReference type="AlphaFoldDB" id="A0A9F7RBF4"/>
<dbReference type="InterPro" id="IPR045860">
    <property type="entry name" value="Snake_toxin-like_sf"/>
</dbReference>
<feature type="domain" description="UPAR/Ly6" evidence="3">
    <location>
        <begin position="230"/>
        <end position="324"/>
    </location>
</feature>
<protein>
    <submittedName>
        <fullName evidence="5">LOW QUALITY PROTEIN: urokinase plasminogen activator surface receptor</fullName>
    </submittedName>
</protein>
<dbReference type="SMART" id="SM00134">
    <property type="entry name" value="LU"/>
    <property type="match status" value="3"/>
</dbReference>
<dbReference type="PANTHER" id="PTHR20914:SF9">
    <property type="entry name" value="COILED, ISOFORM A"/>
    <property type="match status" value="1"/>
</dbReference>
<feature type="domain" description="UPAR/Ly6" evidence="3">
    <location>
        <begin position="57"/>
        <end position="148"/>
    </location>
</feature>
<evidence type="ECO:0000259" key="3">
    <source>
        <dbReference type="SMART" id="SM00134"/>
    </source>
</evidence>
<sequence>MYYFQALIRPRTALRSLRAPSTARLVPPSLGVQETPTMKSQVTLLLICMLFSKALSLTCHQSVPHLSGTCTNEKIICADQCLTATTSVYMRGAKMSDANMKACGTAEMCVSESMNLGVMKMVNNVKCCQTDLCNAETLPAPPKQAPNGRSCYSCDANGCSGTVNCEGSENRCISVSVQEGSKTTSMKGCVSKSLCAASGSTSMPGIETPTMKSQVTLLLICMLFSKGFSLKCMAGNCNSVSGSCTQQICLQSDHCVTSTTSLTIGGAKLQDVNTKTCLCGTVDSCVTESMNLCILKIVNNAKCCKTDLCNTETLPAPPKQAPNGRSCYSCDANGCSVTVNCEGSENRCISVSVQEGSKTTSMKGCVSKSLCAASGSTSMPGIGKSNIHCCEGNLCNGAENFTLSFLLMIVPLLSSVLFY</sequence>
<dbReference type="RefSeq" id="XP_053542045.1">
    <property type="nucleotide sequence ID" value="XM_053686070.1"/>
</dbReference>
<name>A0A9F7RBF4_ICTPU</name>
<dbReference type="InterPro" id="IPR016054">
    <property type="entry name" value="LY6_UPA_recep-like"/>
</dbReference>
<reference evidence="5" key="2">
    <citation type="submission" date="2025-08" db="UniProtKB">
        <authorList>
            <consortium name="RefSeq"/>
        </authorList>
    </citation>
    <scope>IDENTIFICATION</scope>
    <source>
        <tissue evidence="5">Blood</tissue>
    </source>
</reference>
<dbReference type="GeneID" id="108261346"/>
<keyword evidence="4" id="KW-1185">Reference proteome</keyword>
<organism evidence="4 5">
    <name type="scientific">Ictalurus punctatus</name>
    <name type="common">Channel catfish</name>
    <name type="synonym">Silurus punctatus</name>
    <dbReference type="NCBI Taxonomy" id="7998"/>
    <lineage>
        <taxon>Eukaryota</taxon>
        <taxon>Metazoa</taxon>
        <taxon>Chordata</taxon>
        <taxon>Craniata</taxon>
        <taxon>Vertebrata</taxon>
        <taxon>Euteleostomi</taxon>
        <taxon>Actinopterygii</taxon>
        <taxon>Neopterygii</taxon>
        <taxon>Teleostei</taxon>
        <taxon>Ostariophysi</taxon>
        <taxon>Siluriformes</taxon>
        <taxon>Ictaluridae</taxon>
        <taxon>Ictalurus</taxon>
    </lineage>
</organism>
<keyword evidence="5" id="KW-0675">Receptor</keyword>
<evidence type="ECO:0000313" key="5">
    <source>
        <dbReference type="RefSeq" id="XP_053542045.1"/>
    </source>
</evidence>
<evidence type="ECO:0000256" key="2">
    <source>
        <dbReference type="ARBA" id="ARBA00022525"/>
    </source>
</evidence>
<dbReference type="Pfam" id="PF00021">
    <property type="entry name" value="UPAR_LY6"/>
    <property type="match status" value="4"/>
</dbReference>
<dbReference type="PANTHER" id="PTHR20914">
    <property type="entry name" value="LY6/PLAUR DOMAIN-CONTAINING PROTEIN 8"/>
    <property type="match status" value="1"/>
</dbReference>
<dbReference type="Proteomes" id="UP000221080">
    <property type="component" value="Chromosome 15"/>
</dbReference>
<gene>
    <name evidence="5" type="primary">LOC108261346</name>
</gene>
<dbReference type="Gene3D" id="2.10.60.10">
    <property type="entry name" value="CD59"/>
    <property type="match status" value="3"/>
</dbReference>
<dbReference type="SUPFAM" id="SSF57302">
    <property type="entry name" value="Snake toxin-like"/>
    <property type="match status" value="4"/>
</dbReference>